<sequence>MRALDRGDAPPFDRERFNADVVVPSDQRVALERVPGWSSTSSRAEVRRARAREGGCVFNFSIF</sequence>
<accession>A0A1Y5I7L8</accession>
<reference evidence="1" key="1">
    <citation type="submission" date="2017-04" db="EMBL/GenBank/DDBJ databases">
        <title>Population genomics of picophytoplankton unveils novel chromosome hypervariability.</title>
        <authorList>
            <consortium name="DOE Joint Genome Institute"/>
            <person name="Blanc-Mathieu R."/>
            <person name="Krasovec M."/>
            <person name="Hebrard M."/>
            <person name="Yau S."/>
            <person name="Desgranges E."/>
            <person name="Martin J."/>
            <person name="Schackwitz W."/>
            <person name="Kuo A."/>
            <person name="Salin G."/>
            <person name="Donnadieu C."/>
            <person name="Desdevises Y."/>
            <person name="Sanchez-Ferandin S."/>
            <person name="Moreau H."/>
            <person name="Rivals E."/>
            <person name="Grigoriev I.V."/>
            <person name="Grimsley N."/>
            <person name="Eyre-Walker A."/>
            <person name="Piganeau G."/>
        </authorList>
    </citation>
    <scope>NUCLEOTIDE SEQUENCE [LARGE SCALE GENOMIC DNA]</scope>
    <source>
        <strain evidence="1">RCC 1115</strain>
    </source>
</reference>
<dbReference type="AlphaFoldDB" id="A0A1Y5I7L8"/>
<name>A0A1Y5I7L8_OSTTA</name>
<dbReference type="EMBL" id="KZ155835">
    <property type="protein sequence ID" value="OUS43162.1"/>
    <property type="molecule type" value="Genomic_DNA"/>
</dbReference>
<evidence type="ECO:0000313" key="1">
    <source>
        <dbReference type="EMBL" id="OUS43162.1"/>
    </source>
</evidence>
<gene>
    <name evidence="1" type="ORF">BE221DRAFT_81405</name>
</gene>
<protein>
    <submittedName>
        <fullName evidence="1">Uncharacterized protein</fullName>
    </submittedName>
</protein>
<dbReference type="Proteomes" id="UP000195557">
    <property type="component" value="Unassembled WGS sequence"/>
</dbReference>
<proteinExistence type="predicted"/>
<organism evidence="1">
    <name type="scientific">Ostreococcus tauri</name>
    <name type="common">Marine green alga</name>
    <dbReference type="NCBI Taxonomy" id="70448"/>
    <lineage>
        <taxon>Eukaryota</taxon>
        <taxon>Viridiplantae</taxon>
        <taxon>Chlorophyta</taxon>
        <taxon>Mamiellophyceae</taxon>
        <taxon>Mamiellales</taxon>
        <taxon>Bathycoccaceae</taxon>
        <taxon>Ostreococcus</taxon>
    </lineage>
</organism>